<dbReference type="PROSITE" id="PS51257">
    <property type="entry name" value="PROKAR_LIPOPROTEIN"/>
    <property type="match status" value="1"/>
</dbReference>
<name>A0ABT7XY95_9VIBR</name>
<sequence>MLKRWFIASLLVLVAACSADLEDYAQTTPSFELFEFFEGETQAWGMVQDYTGKQTRRFDVEIVGSVDGDTLTLVEDFSFADGELSQRIWTIKNQGDGAYIGTADDVIGEAKGKEQGNALYWEYEMALSVDGDIYHVTFEDWMYRQDERHMFNVAVIKKFGMEVGKVTLFFVKR</sequence>
<dbReference type="InterPro" id="IPR024409">
    <property type="entry name" value="DUF3833"/>
</dbReference>
<dbReference type="EMBL" id="JAUEOZ010000001">
    <property type="protein sequence ID" value="MDN2480748.1"/>
    <property type="molecule type" value="Genomic_DNA"/>
</dbReference>
<accession>A0ABT7XY95</accession>
<proteinExistence type="predicted"/>
<gene>
    <name evidence="1" type="ORF">QWJ08_05030</name>
</gene>
<evidence type="ECO:0000313" key="1">
    <source>
        <dbReference type="EMBL" id="MDN2480748.1"/>
    </source>
</evidence>
<reference evidence="1" key="1">
    <citation type="submission" date="2024-05" db="EMBL/GenBank/DDBJ databases">
        <title>Genome Sequences of Four Agar- Degrading Marine Bacteria.</title>
        <authorList>
            <person name="Phillips E.K."/>
            <person name="Shaffer J.C."/>
            <person name="Henson M.W."/>
            <person name="Temperton B."/>
            <person name="Thrash C.J."/>
            <person name="Martin M.O."/>
        </authorList>
    </citation>
    <scope>NUCLEOTIDE SEQUENCE</scope>
    <source>
        <strain evidence="1">EKP203</strain>
    </source>
</reference>
<dbReference type="RefSeq" id="WP_289960925.1">
    <property type="nucleotide sequence ID" value="NZ_JAUEOZ010000001.1"/>
</dbReference>
<dbReference type="Proteomes" id="UP001169719">
    <property type="component" value="Unassembled WGS sequence"/>
</dbReference>
<evidence type="ECO:0000313" key="2">
    <source>
        <dbReference type="Proteomes" id="UP001169719"/>
    </source>
</evidence>
<keyword evidence="2" id="KW-1185">Reference proteome</keyword>
<protein>
    <submittedName>
        <fullName evidence="1">DUF3833 domain-containing protein</fullName>
    </submittedName>
</protein>
<organism evidence="1 2">
    <name type="scientific">Vibrio agarivorans</name>
    <dbReference type="NCBI Taxonomy" id="153622"/>
    <lineage>
        <taxon>Bacteria</taxon>
        <taxon>Pseudomonadati</taxon>
        <taxon>Pseudomonadota</taxon>
        <taxon>Gammaproteobacteria</taxon>
        <taxon>Vibrionales</taxon>
        <taxon>Vibrionaceae</taxon>
        <taxon>Vibrio</taxon>
    </lineage>
</organism>
<dbReference type="Pfam" id="PF12915">
    <property type="entry name" value="DUF3833"/>
    <property type="match status" value="1"/>
</dbReference>
<comment type="caution">
    <text evidence="1">The sequence shown here is derived from an EMBL/GenBank/DDBJ whole genome shotgun (WGS) entry which is preliminary data.</text>
</comment>